<evidence type="ECO:0000256" key="4">
    <source>
        <dbReference type="ARBA" id="ARBA00022658"/>
    </source>
</evidence>
<dbReference type="CDD" id="cd00160">
    <property type="entry name" value="RhoGEF"/>
    <property type="match status" value="1"/>
</dbReference>
<dbReference type="HOGENOM" id="CLU_234946_0_0_1"/>
<feature type="region of interest" description="Disordered" evidence="5">
    <location>
        <begin position="1384"/>
        <end position="1404"/>
    </location>
</feature>
<dbReference type="CDD" id="cd01224">
    <property type="entry name" value="PH_Collybistin_ASEF"/>
    <property type="match status" value="1"/>
</dbReference>
<dbReference type="PANTHER" id="PTHR47544">
    <property type="entry name" value="RHO GUANINE NUCLEOTIDE EXCHANGE FACTOR 4"/>
    <property type="match status" value="1"/>
</dbReference>
<dbReference type="PANTHER" id="PTHR47544:SF3">
    <property type="entry name" value="RHO GUANINE NUCLEOTIDE EXCHANGE FACTOR 4 ISOFORM X1"/>
    <property type="match status" value="1"/>
</dbReference>
<dbReference type="PROSITE" id="PS50010">
    <property type="entry name" value="DH_2"/>
    <property type="match status" value="1"/>
</dbReference>
<feature type="region of interest" description="Disordered" evidence="5">
    <location>
        <begin position="827"/>
        <end position="860"/>
    </location>
</feature>
<dbReference type="InterPro" id="IPR001331">
    <property type="entry name" value="GDS_CDC24_CS"/>
</dbReference>
<dbReference type="SUPFAM" id="SSF48065">
    <property type="entry name" value="DBL homology domain (DH-domain)"/>
    <property type="match status" value="1"/>
</dbReference>
<dbReference type="Pfam" id="PF07653">
    <property type="entry name" value="SH3_2"/>
    <property type="match status" value="1"/>
</dbReference>
<evidence type="ECO:0000256" key="3">
    <source>
        <dbReference type="ARBA" id="ARBA00022490"/>
    </source>
</evidence>
<feature type="region of interest" description="Disordered" evidence="5">
    <location>
        <begin position="525"/>
        <end position="551"/>
    </location>
</feature>
<dbReference type="SMART" id="SM00233">
    <property type="entry name" value="PH"/>
    <property type="match status" value="1"/>
</dbReference>
<evidence type="ECO:0000313" key="6">
    <source>
        <dbReference type="EMBL" id="EKC41223.1"/>
    </source>
</evidence>
<dbReference type="InterPro" id="IPR011993">
    <property type="entry name" value="PH-like_dom_sf"/>
</dbReference>
<dbReference type="SMART" id="SM00326">
    <property type="entry name" value="SH3"/>
    <property type="match status" value="1"/>
</dbReference>
<dbReference type="PROSITE" id="PS50003">
    <property type="entry name" value="PH_DOMAIN"/>
    <property type="match status" value="1"/>
</dbReference>
<dbReference type="Gene3D" id="2.30.30.40">
    <property type="entry name" value="SH3 Domains"/>
    <property type="match status" value="1"/>
</dbReference>
<evidence type="ECO:0000256" key="5">
    <source>
        <dbReference type="SAM" id="MobiDB-lite"/>
    </source>
</evidence>
<feature type="region of interest" description="Disordered" evidence="5">
    <location>
        <begin position="1887"/>
        <end position="1914"/>
    </location>
</feature>
<feature type="region of interest" description="Disordered" evidence="5">
    <location>
        <begin position="892"/>
        <end position="1019"/>
    </location>
</feature>
<accession>K1R636</accession>
<reference evidence="6" key="1">
    <citation type="journal article" date="2012" name="Nature">
        <title>The oyster genome reveals stress adaptation and complexity of shell formation.</title>
        <authorList>
            <person name="Zhang G."/>
            <person name="Fang X."/>
            <person name="Guo X."/>
            <person name="Li L."/>
            <person name="Luo R."/>
            <person name="Xu F."/>
            <person name="Yang P."/>
            <person name="Zhang L."/>
            <person name="Wang X."/>
            <person name="Qi H."/>
            <person name="Xiong Z."/>
            <person name="Que H."/>
            <person name="Xie Y."/>
            <person name="Holland P.W."/>
            <person name="Paps J."/>
            <person name="Zhu Y."/>
            <person name="Wu F."/>
            <person name="Chen Y."/>
            <person name="Wang J."/>
            <person name="Peng C."/>
            <person name="Meng J."/>
            <person name="Yang L."/>
            <person name="Liu J."/>
            <person name="Wen B."/>
            <person name="Zhang N."/>
            <person name="Huang Z."/>
            <person name="Zhu Q."/>
            <person name="Feng Y."/>
            <person name="Mount A."/>
            <person name="Hedgecock D."/>
            <person name="Xu Z."/>
            <person name="Liu Y."/>
            <person name="Domazet-Loso T."/>
            <person name="Du Y."/>
            <person name="Sun X."/>
            <person name="Zhang S."/>
            <person name="Liu B."/>
            <person name="Cheng P."/>
            <person name="Jiang X."/>
            <person name="Li J."/>
            <person name="Fan D."/>
            <person name="Wang W."/>
            <person name="Fu W."/>
            <person name="Wang T."/>
            <person name="Wang B."/>
            <person name="Zhang J."/>
            <person name="Peng Z."/>
            <person name="Li Y."/>
            <person name="Li N."/>
            <person name="Wang J."/>
            <person name="Chen M."/>
            <person name="He Y."/>
            <person name="Tan F."/>
            <person name="Song X."/>
            <person name="Zheng Q."/>
            <person name="Huang R."/>
            <person name="Yang H."/>
            <person name="Du X."/>
            <person name="Chen L."/>
            <person name="Yang M."/>
            <person name="Gaffney P.M."/>
            <person name="Wang S."/>
            <person name="Luo L."/>
            <person name="She Z."/>
            <person name="Ming Y."/>
            <person name="Huang W."/>
            <person name="Zhang S."/>
            <person name="Huang B."/>
            <person name="Zhang Y."/>
            <person name="Qu T."/>
            <person name="Ni P."/>
            <person name="Miao G."/>
            <person name="Wang J."/>
            <person name="Wang Q."/>
            <person name="Steinberg C.E."/>
            <person name="Wang H."/>
            <person name="Li N."/>
            <person name="Qian L."/>
            <person name="Zhang G."/>
            <person name="Li Y."/>
            <person name="Yang H."/>
            <person name="Liu X."/>
            <person name="Wang J."/>
            <person name="Yin Y."/>
            <person name="Wang J."/>
        </authorList>
    </citation>
    <scope>NUCLEOTIDE SEQUENCE [LARGE SCALE GENOMIC DNA]</scope>
    <source>
        <strain evidence="6">05x7-T-G4-1.051#20</strain>
    </source>
</reference>
<feature type="compositionally biased region" description="Low complexity" evidence="5">
    <location>
        <begin position="609"/>
        <end position="623"/>
    </location>
</feature>
<feature type="compositionally biased region" description="Basic and acidic residues" evidence="5">
    <location>
        <begin position="974"/>
        <end position="989"/>
    </location>
</feature>
<dbReference type="Pfam" id="PF00621">
    <property type="entry name" value="RhoGEF"/>
    <property type="match status" value="1"/>
</dbReference>
<keyword evidence="3" id="KW-0963">Cytoplasm</keyword>
<dbReference type="InterPro" id="IPR001452">
    <property type="entry name" value="SH3_domain"/>
</dbReference>
<keyword evidence="4" id="KW-0344">Guanine-nucleotide releasing factor</keyword>
<dbReference type="Pfam" id="PF22697">
    <property type="entry name" value="SOS1_NGEF_PH"/>
    <property type="match status" value="1"/>
</dbReference>
<feature type="compositionally biased region" description="Basic and acidic residues" evidence="5">
    <location>
        <begin position="242"/>
        <end position="266"/>
    </location>
</feature>
<dbReference type="GO" id="GO:0005085">
    <property type="term" value="F:guanyl-nucleotide exchange factor activity"/>
    <property type="evidence" value="ECO:0007669"/>
    <property type="project" value="UniProtKB-KW"/>
</dbReference>
<dbReference type="InterPro" id="IPR055251">
    <property type="entry name" value="SOS1_NGEF_PH"/>
</dbReference>
<keyword evidence="2" id="KW-0728">SH3 domain</keyword>
<dbReference type="GO" id="GO:0005737">
    <property type="term" value="C:cytoplasm"/>
    <property type="evidence" value="ECO:0007669"/>
    <property type="project" value="UniProtKB-SubCell"/>
</dbReference>
<feature type="region of interest" description="Disordered" evidence="5">
    <location>
        <begin position="587"/>
        <end position="623"/>
    </location>
</feature>
<dbReference type="EMBL" id="JH816011">
    <property type="protein sequence ID" value="EKC41223.1"/>
    <property type="molecule type" value="Genomic_DNA"/>
</dbReference>
<comment type="subcellular location">
    <subcellularLocation>
        <location evidence="1">Cytoplasm</location>
    </subcellularLocation>
</comment>
<dbReference type="SUPFAM" id="SSF50729">
    <property type="entry name" value="PH domain-like"/>
    <property type="match status" value="1"/>
</dbReference>
<evidence type="ECO:0000256" key="1">
    <source>
        <dbReference type="ARBA" id="ARBA00004496"/>
    </source>
</evidence>
<organism evidence="6">
    <name type="scientific">Magallana gigas</name>
    <name type="common">Pacific oyster</name>
    <name type="synonym">Crassostrea gigas</name>
    <dbReference type="NCBI Taxonomy" id="29159"/>
    <lineage>
        <taxon>Eukaryota</taxon>
        <taxon>Metazoa</taxon>
        <taxon>Spiralia</taxon>
        <taxon>Lophotrochozoa</taxon>
        <taxon>Mollusca</taxon>
        <taxon>Bivalvia</taxon>
        <taxon>Autobranchia</taxon>
        <taxon>Pteriomorphia</taxon>
        <taxon>Ostreida</taxon>
        <taxon>Ostreoidea</taxon>
        <taxon>Ostreidae</taxon>
        <taxon>Magallana</taxon>
    </lineage>
</organism>
<protein>
    <submittedName>
        <fullName evidence="6">Spermatogenesis-associated protein 13</fullName>
    </submittedName>
</protein>
<dbReference type="GO" id="GO:0035556">
    <property type="term" value="P:intracellular signal transduction"/>
    <property type="evidence" value="ECO:0007669"/>
    <property type="project" value="InterPro"/>
</dbReference>
<feature type="compositionally biased region" description="Basic and acidic residues" evidence="5">
    <location>
        <begin position="218"/>
        <end position="228"/>
    </location>
</feature>
<sequence length="1943" mass="218895">MEDAMAVQDMGWHSFCMSTMSSLCAFDGDFRQFLTDLDCPQLLSEITEHGEVNGNDGGLNLNKQGQNSDTCLIPVKDKKAAASSPLVSQRNVFNRSQSLPTTSLSNTSQHRIIYRNGHFVIETNYEEEEGEETFVQLDEDLSLESSEDLEQSKVRFHNGRSYSEANLTGKYNSESSKLYDEDEDIDVFMKNENDVTVIENNNDGSSPNWHVLVKRRTRHEDQDGENRKSRPLSVDESQLQTHRVESDSEEKSHMTTERKRPSENVKRRSASFRELGTLGTVKLKRNSSFRKAQERGYLNSMKISQRNDSVGNLSLTPSEYSMCSDSGKSKGSGFFHKVFKKNKPMEKFTDPNKSKDSGTRKMSLLGLFTKKNRGEFMSQRSMDELISPPIAVFQGDMDIHVDSAPNSPYSSQFRRRHTSAEIYDSSKANSLPRKSTDYQKTLKLANENNSGSRLLAVQNLDNHPKRPISPKPSNVPIPRRNSNVSLPSSPIRDQYDGPFKTSMSKLDSSDSASICSGGSSIIVDTSGYLPHPQESEITPSNSKDSGIQRDVSFHSSSESIKFRTLRIDRSCDCELAWMVKRSESLKETTTIRSTAKEGLPSSKTNLHGSKSLPTSPRSRSSCTTARVLSTAQQRRDLKVGHLEQDFLCGKSESGYKDPTRRLQNTICEETETVAEGSCECVAGFHGGQEGTDFHFTGEDTSLFEVNKEIVHIKTPQVPSESAPLELCGDNVEEKNQFNESCDESEAFFFTGIDTSLHEPCNYTETAQNNTNLRLGESSTDFEVKVFPKQEVANKVLVHEAPAQIMCDESIVRLKPLKARKSSIHGLEMDQKGDRGIPVSLPASLTGSMEESNPDPERPKSLFRELNRIGSMSLVQSKLMSWKALEEQYTNSNGKHLLPYGCSESPRRKNSRPSDNEDEQVERVTGNDTYQKGEIDAGVCNGTNGSEGSGGSEGSSGSEDSSGIQIEVSSETSCELDREGSEETVEEKGAVVESPCDEDKGNDQAYAGQESVCPDDETSSAEVVNIVNETESTETVNIVDETDATETVSIETGSTKAVSIVDETDSTETVSCKDETSFGEADNIVCESDSGGNVSISNETYSAEAVSFMDETDSVQISCNVDENEESDLNKCDDNLEGDNSDSETPQDPTANVVRRRKSPSPRPERPKSEISVRWADLEEPGEVTPVKRRESSRKSKQRPKSDLEDNVQMFDEMYEEVIDDYDFLTGSNQNGKLYIGGCDQLGNVTVMECLGIPLKDRPASYAGGSSIGEEDMKPFGSQICLLPYSSLQNLEKYGHLYSYEQKPSMRRMSSDKLCVGRCGSDNFSALSNGYLLSEGIRVRLGINVVHVIENDVCTSVPLRRVSCNKTDRSRLMSTPHPIKTRLERTPRKQRRKTPLVRSHSMPESLDKLSKRKKFLSTIASSNLHREDVMCHYDNDSSSDEGSEFSTDQISLHEKSLTSRISAHYLSTLRERPEPDTLTYAEALWDHITMDPEELGFRAGDVIDVADMSDKDWWWGAIDDREGWFPATFVRLRVNQEPSDLGLHAEGILEHSSPANHRISVLNSDQARENVVNEIINAEREYVKHLKDVVEGYIRHARKREDMFSEDRISVIFGNMEAIYEFSQKFLENIESSFVKENPHQSQLGHCFLECSKEFEIYSDYCNNHPSASEELKDLYKNKKYRHFFEACRLLQEMIEIPLEGFLLTPVQKICKYPLQLNELLKYTPVTHPDHVHIQGALDAMKKIATLINERKRKMESIEKLAYWQTTVEDWQGPDLLEDSSELIYAGEMNKVNSAGWSQERNFFLFDHQLVYCKKDLLKKNGYSYKGRIDLDDCEIMDLEDGKDTQYNVTVKNAWKIHEVSREKWYLLVARSSAEKEKWMKAFTNERKRVKEDQENKKQRSGGQMNYQKEFVRGIPSHATLPRSYSKKVQKKKGWFGFGNKKTK</sequence>
<feature type="compositionally biased region" description="Basic and acidic residues" evidence="5">
    <location>
        <begin position="1185"/>
        <end position="1203"/>
    </location>
</feature>
<feature type="compositionally biased region" description="Gly residues" evidence="5">
    <location>
        <begin position="944"/>
        <end position="953"/>
    </location>
</feature>
<dbReference type="InterPro" id="IPR001849">
    <property type="entry name" value="PH_domain"/>
</dbReference>
<feature type="region of interest" description="Disordered" evidence="5">
    <location>
        <begin position="459"/>
        <end position="511"/>
    </location>
</feature>
<dbReference type="InParanoid" id="K1R636"/>
<proteinExistence type="predicted"/>
<name>K1R636_MAGGI</name>
<feature type="compositionally biased region" description="Low complexity" evidence="5">
    <location>
        <begin position="502"/>
        <end position="511"/>
    </location>
</feature>
<dbReference type="Gene3D" id="1.20.900.10">
    <property type="entry name" value="Dbl homology (DH) domain"/>
    <property type="match status" value="1"/>
</dbReference>
<dbReference type="InterPro" id="IPR035899">
    <property type="entry name" value="DBL_dom_sf"/>
</dbReference>
<feature type="compositionally biased region" description="Basic and acidic residues" evidence="5">
    <location>
        <begin position="1887"/>
        <end position="1897"/>
    </location>
</feature>
<feature type="region of interest" description="Disordered" evidence="5">
    <location>
        <begin position="1122"/>
        <end position="1206"/>
    </location>
</feature>
<dbReference type="CDD" id="cd11828">
    <property type="entry name" value="SH3_ARHGEF9_like"/>
    <property type="match status" value="1"/>
</dbReference>
<dbReference type="SMART" id="SM00325">
    <property type="entry name" value="RhoGEF"/>
    <property type="match status" value="1"/>
</dbReference>
<evidence type="ECO:0000256" key="2">
    <source>
        <dbReference type="ARBA" id="ARBA00022443"/>
    </source>
</evidence>
<gene>
    <name evidence="6" type="ORF">CGI_10020133</name>
</gene>
<dbReference type="PROSITE" id="PS50002">
    <property type="entry name" value="SH3"/>
    <property type="match status" value="1"/>
</dbReference>
<feature type="compositionally biased region" description="Polar residues" evidence="5">
    <location>
        <begin position="535"/>
        <end position="545"/>
    </location>
</feature>
<dbReference type="Gene3D" id="2.30.29.30">
    <property type="entry name" value="Pleckstrin-homology domain (PH domain)/Phosphotyrosine-binding domain (PTB)"/>
    <property type="match status" value="1"/>
</dbReference>
<dbReference type="InterPro" id="IPR000219">
    <property type="entry name" value="DH_dom"/>
</dbReference>
<dbReference type="PROSITE" id="PS00741">
    <property type="entry name" value="DH_1"/>
    <property type="match status" value="1"/>
</dbReference>
<dbReference type="SUPFAM" id="SSF50044">
    <property type="entry name" value="SH3-domain"/>
    <property type="match status" value="1"/>
</dbReference>
<dbReference type="InterPro" id="IPR036028">
    <property type="entry name" value="SH3-like_dom_sf"/>
</dbReference>
<feature type="region of interest" description="Disordered" evidence="5">
    <location>
        <begin position="216"/>
        <end position="269"/>
    </location>
</feature>